<evidence type="ECO:0000313" key="1">
    <source>
        <dbReference type="EMBL" id="MBW0469788.1"/>
    </source>
</evidence>
<organism evidence="1 2">
    <name type="scientific">Austropuccinia psidii MF-1</name>
    <dbReference type="NCBI Taxonomy" id="1389203"/>
    <lineage>
        <taxon>Eukaryota</taxon>
        <taxon>Fungi</taxon>
        <taxon>Dikarya</taxon>
        <taxon>Basidiomycota</taxon>
        <taxon>Pucciniomycotina</taxon>
        <taxon>Pucciniomycetes</taxon>
        <taxon>Pucciniales</taxon>
        <taxon>Sphaerophragmiaceae</taxon>
        <taxon>Austropuccinia</taxon>
    </lineage>
</organism>
<sequence length="165" mass="18775">MDSSFERFVCCQQCYSLYDIEVTPNECHYQPTSQSSSCGTNLFRQSNFKPLSSIQFTSNQSTKPSFPKHCGQICLSGQPRLQVPYANFISQSLSTWVKWFLNVPGIEEELNEWASSISSQRTASIFDISQGKVWRRIFGDNSTQLGLDLGFSLLIDWFNPQGNFI</sequence>
<gene>
    <name evidence="1" type="ORF">O181_009503</name>
</gene>
<proteinExistence type="predicted"/>
<reference evidence="1" key="1">
    <citation type="submission" date="2021-03" db="EMBL/GenBank/DDBJ databases">
        <title>Draft genome sequence of rust myrtle Austropuccinia psidii MF-1, a brazilian biotype.</title>
        <authorList>
            <person name="Quecine M.C."/>
            <person name="Pachon D.M.R."/>
            <person name="Bonatelli M.L."/>
            <person name="Correr F.H."/>
            <person name="Franceschini L.M."/>
            <person name="Leite T.F."/>
            <person name="Margarido G.R.A."/>
            <person name="Almeida C.A."/>
            <person name="Ferrarezi J.A."/>
            <person name="Labate C.A."/>
        </authorList>
    </citation>
    <scope>NUCLEOTIDE SEQUENCE</scope>
    <source>
        <strain evidence="1">MF-1</strain>
    </source>
</reference>
<name>A0A9Q3BR74_9BASI</name>
<dbReference type="Proteomes" id="UP000765509">
    <property type="component" value="Unassembled WGS sequence"/>
</dbReference>
<comment type="caution">
    <text evidence="1">The sequence shown here is derived from an EMBL/GenBank/DDBJ whole genome shotgun (WGS) entry which is preliminary data.</text>
</comment>
<accession>A0A9Q3BR74</accession>
<keyword evidence="2" id="KW-1185">Reference proteome</keyword>
<evidence type="ECO:0000313" key="2">
    <source>
        <dbReference type="Proteomes" id="UP000765509"/>
    </source>
</evidence>
<dbReference type="AlphaFoldDB" id="A0A9Q3BR74"/>
<dbReference type="EMBL" id="AVOT02002272">
    <property type="protein sequence ID" value="MBW0469788.1"/>
    <property type="molecule type" value="Genomic_DNA"/>
</dbReference>
<protein>
    <submittedName>
        <fullName evidence="1">Uncharacterized protein</fullName>
    </submittedName>
</protein>